<feature type="chain" id="PRO_5013141432" evidence="1">
    <location>
        <begin position="24"/>
        <end position="81"/>
    </location>
</feature>
<keyword evidence="1" id="KW-0732">Signal</keyword>
<evidence type="ECO:0000256" key="1">
    <source>
        <dbReference type="SAM" id="SignalP"/>
    </source>
</evidence>
<dbReference type="AlphaFoldDB" id="A0A1Y1W6L1"/>
<name>A0A1Y1W6L1_9FUNG</name>
<feature type="signal peptide" evidence="1">
    <location>
        <begin position="1"/>
        <end position="23"/>
    </location>
</feature>
<comment type="caution">
    <text evidence="2">The sequence shown here is derived from an EMBL/GenBank/DDBJ whole genome shotgun (WGS) entry which is preliminary data.</text>
</comment>
<evidence type="ECO:0000313" key="2">
    <source>
        <dbReference type="EMBL" id="ORX68804.1"/>
    </source>
</evidence>
<reference evidence="2 3" key="1">
    <citation type="submission" date="2016-07" db="EMBL/GenBank/DDBJ databases">
        <title>Pervasive Adenine N6-methylation of Active Genes in Fungi.</title>
        <authorList>
            <consortium name="DOE Joint Genome Institute"/>
            <person name="Mondo S.J."/>
            <person name="Dannebaum R.O."/>
            <person name="Kuo R.C."/>
            <person name="Labutti K."/>
            <person name="Haridas S."/>
            <person name="Kuo A."/>
            <person name="Salamov A."/>
            <person name="Ahrendt S.R."/>
            <person name="Lipzen A."/>
            <person name="Sullivan W."/>
            <person name="Andreopoulos W.B."/>
            <person name="Clum A."/>
            <person name="Lindquist E."/>
            <person name="Daum C."/>
            <person name="Ramamoorthy G.K."/>
            <person name="Gryganskyi A."/>
            <person name="Culley D."/>
            <person name="Magnuson J.K."/>
            <person name="James T.Y."/>
            <person name="O'Malley M.A."/>
            <person name="Stajich J.E."/>
            <person name="Spatafora J.W."/>
            <person name="Visel A."/>
            <person name="Grigoriev I.V."/>
        </authorList>
    </citation>
    <scope>NUCLEOTIDE SEQUENCE [LARGE SCALE GENOMIC DNA]</scope>
    <source>
        <strain evidence="2 3">ATCC 12442</strain>
    </source>
</reference>
<gene>
    <name evidence="2" type="ORF">DL89DRAFT_268581</name>
</gene>
<dbReference type="RefSeq" id="XP_040742586.1">
    <property type="nucleotide sequence ID" value="XM_040887963.1"/>
</dbReference>
<accession>A0A1Y1W6L1</accession>
<organism evidence="2 3">
    <name type="scientific">Linderina pennispora</name>
    <dbReference type="NCBI Taxonomy" id="61395"/>
    <lineage>
        <taxon>Eukaryota</taxon>
        <taxon>Fungi</taxon>
        <taxon>Fungi incertae sedis</taxon>
        <taxon>Zoopagomycota</taxon>
        <taxon>Kickxellomycotina</taxon>
        <taxon>Kickxellomycetes</taxon>
        <taxon>Kickxellales</taxon>
        <taxon>Kickxellaceae</taxon>
        <taxon>Linderina</taxon>
    </lineage>
</organism>
<evidence type="ECO:0000313" key="3">
    <source>
        <dbReference type="Proteomes" id="UP000193922"/>
    </source>
</evidence>
<dbReference type="Proteomes" id="UP000193922">
    <property type="component" value="Unassembled WGS sequence"/>
</dbReference>
<dbReference type="GeneID" id="63804611"/>
<keyword evidence="3" id="KW-1185">Reference proteome</keyword>
<dbReference type="EMBL" id="MCFD01000009">
    <property type="protein sequence ID" value="ORX68804.1"/>
    <property type="molecule type" value="Genomic_DNA"/>
</dbReference>
<sequence length="81" mass="9079">MSLSFKLVLCFVVLLLCANVSQAWEAGTKGCHCVTSFEYTYNCCDRYKGKFDNFGRLGMYTMASYQLATLGGSRLIKKVIL</sequence>
<proteinExistence type="predicted"/>
<protein>
    <submittedName>
        <fullName evidence="2">Uncharacterized protein</fullName>
    </submittedName>
</protein>